<feature type="region of interest" description="Disordered" evidence="2">
    <location>
        <begin position="497"/>
        <end position="606"/>
    </location>
</feature>
<dbReference type="AlphaFoldDB" id="A0A1V9Y4R2"/>
<dbReference type="InterPro" id="IPR022771">
    <property type="entry name" value="WAPL_C"/>
</dbReference>
<sequence length="618" mass="66621">MQTSALLQHGGGEAAAAAQIEYLIQGMEEGVTMDARARSASQLAAICSNDDNGNVNCPATNAAINGRFLLRAQGGLIDCMRLVEGLNLDPSGEGHTLAYSMMALLYFVTLDHENADTVTTPALRVVIQILHQAEEGYWTATETPSPPQTLENDRPRALTKKKKKAPSVAVAVVADLQALLRREPAFAGITTVSLSDLTLSILYNTLLDSSKHQYGTAPSTKSDRLVGRKKLLRDTLCLDRVARDATSPLRLRLLEQASYLDDASQSHLVHHTPVLVTLFQDVLRRDLRLDAERDTIVMALRVVINLTHRSDAATACIASLHGTNALLALFFVAEASRAKWAFDALLVTLSALVNCVEHDAANRADVAAATAPDGFPALQCMVQFLVRHQGGDTEAVLLGGSAALLLGCLVRSHPCATEAVLTALPERSVAPLLTALQLFVQLHRQIGALSHEVLASCGQVEADIKALVGDCTPSQLASPLDDAVAPIFAALVTPSPPPALSRAPRVPVGPSTPPADAFEFSWPGVAKTTPRPRSKRPRSATPSPLTALTPDVEFDASFEPWRQRRPSTRRPRQSKLTPSPVQPLLQVEKSRSKCALERKSTTKPRRPQCLLDVFDFNE</sequence>
<evidence type="ECO:0000256" key="2">
    <source>
        <dbReference type="SAM" id="MobiDB-lite"/>
    </source>
</evidence>
<dbReference type="EMBL" id="JNBR01002880">
    <property type="protein sequence ID" value="OQR80705.1"/>
    <property type="molecule type" value="Genomic_DNA"/>
</dbReference>
<dbReference type="Proteomes" id="UP000243579">
    <property type="component" value="Unassembled WGS sequence"/>
</dbReference>
<keyword evidence="5" id="KW-1185">Reference proteome</keyword>
<dbReference type="PANTHER" id="PTHR22100">
    <property type="entry name" value="WINGS APART-LIKE PROTEIN HOMOLOG"/>
    <property type="match status" value="1"/>
</dbReference>
<dbReference type="OrthoDB" id="78088at2759"/>
<protein>
    <recommendedName>
        <fullName evidence="3">Wings apart-like protein C-terminal domain-containing protein</fullName>
    </recommendedName>
</protein>
<dbReference type="PANTHER" id="PTHR22100:SF13">
    <property type="entry name" value="WINGS APART-LIKE PROTEIN HOMOLOG"/>
    <property type="match status" value="1"/>
</dbReference>
<evidence type="ECO:0000256" key="1">
    <source>
        <dbReference type="ARBA" id="ARBA00006854"/>
    </source>
</evidence>
<proteinExistence type="inferred from homology"/>
<feature type="compositionally biased region" description="Basic and acidic residues" evidence="2">
    <location>
        <begin position="588"/>
        <end position="600"/>
    </location>
</feature>
<comment type="similarity">
    <text evidence="1">Belongs to the WAPL family.</text>
</comment>
<feature type="domain" description="Wings apart-like protein C-terminal" evidence="3">
    <location>
        <begin position="244"/>
        <end position="362"/>
    </location>
</feature>
<reference evidence="4 5" key="1">
    <citation type="journal article" date="2014" name="Genome Biol. Evol.">
        <title>The secreted proteins of Achlya hypogyna and Thraustotheca clavata identify the ancestral oomycete secretome and reveal gene acquisitions by horizontal gene transfer.</title>
        <authorList>
            <person name="Misner I."/>
            <person name="Blouin N."/>
            <person name="Leonard G."/>
            <person name="Richards T.A."/>
            <person name="Lane C.E."/>
        </authorList>
    </citation>
    <scope>NUCLEOTIDE SEQUENCE [LARGE SCALE GENOMIC DNA]</scope>
    <source>
        <strain evidence="4 5">ATCC 48635</strain>
    </source>
</reference>
<evidence type="ECO:0000259" key="3">
    <source>
        <dbReference type="Pfam" id="PF07814"/>
    </source>
</evidence>
<comment type="caution">
    <text evidence="4">The sequence shown here is derived from an EMBL/GenBank/DDBJ whole genome shotgun (WGS) entry which is preliminary data.</text>
</comment>
<feature type="compositionally biased region" description="Basic residues" evidence="2">
    <location>
        <begin position="563"/>
        <end position="573"/>
    </location>
</feature>
<accession>A0A1V9Y4R2</accession>
<gene>
    <name evidence="4" type="ORF">ACHHYP_17289</name>
</gene>
<dbReference type="STRING" id="1202772.A0A1V9Y4R2"/>
<name>A0A1V9Y4R2_ACHHY</name>
<evidence type="ECO:0000313" key="4">
    <source>
        <dbReference type="EMBL" id="OQR80705.1"/>
    </source>
</evidence>
<dbReference type="InterPro" id="IPR011989">
    <property type="entry name" value="ARM-like"/>
</dbReference>
<dbReference type="Pfam" id="PF07814">
    <property type="entry name" value="WAPL"/>
    <property type="match status" value="1"/>
</dbReference>
<organism evidence="4 5">
    <name type="scientific">Achlya hypogyna</name>
    <name type="common">Oomycete</name>
    <name type="synonym">Protoachlya hypogyna</name>
    <dbReference type="NCBI Taxonomy" id="1202772"/>
    <lineage>
        <taxon>Eukaryota</taxon>
        <taxon>Sar</taxon>
        <taxon>Stramenopiles</taxon>
        <taxon>Oomycota</taxon>
        <taxon>Saprolegniomycetes</taxon>
        <taxon>Saprolegniales</taxon>
        <taxon>Achlyaceae</taxon>
        <taxon>Achlya</taxon>
    </lineage>
</organism>
<dbReference type="Gene3D" id="1.25.10.10">
    <property type="entry name" value="Leucine-rich Repeat Variant"/>
    <property type="match status" value="1"/>
</dbReference>
<dbReference type="InterPro" id="IPR039874">
    <property type="entry name" value="WAPL"/>
</dbReference>
<evidence type="ECO:0000313" key="5">
    <source>
        <dbReference type="Proteomes" id="UP000243579"/>
    </source>
</evidence>